<keyword evidence="2" id="KW-1133">Transmembrane helix</keyword>
<keyword evidence="5" id="KW-1185">Reference proteome</keyword>
<dbReference type="VEuPathDB" id="FungiDB:EYZ11_006064"/>
<reference evidence="4 5" key="1">
    <citation type="submission" date="2019-03" db="EMBL/GenBank/DDBJ databases">
        <title>The genome sequence of a newly discovered highly antifungal drug resistant Aspergillus species, Aspergillus tanneri NIH 1004.</title>
        <authorList>
            <person name="Mounaud S."/>
            <person name="Singh I."/>
            <person name="Joardar V."/>
            <person name="Pakala S."/>
            <person name="Pakala S."/>
            <person name="Venepally P."/>
            <person name="Hoover J."/>
            <person name="Nierman W."/>
            <person name="Chung J."/>
            <person name="Losada L."/>
        </authorList>
    </citation>
    <scope>NUCLEOTIDE SEQUENCE [LARGE SCALE GENOMIC DNA]</scope>
    <source>
        <strain evidence="4 5">NIH1004</strain>
    </source>
</reference>
<dbReference type="EMBL" id="SOSA01000206">
    <property type="protein sequence ID" value="THC94461.1"/>
    <property type="molecule type" value="Genomic_DNA"/>
</dbReference>
<dbReference type="Pfam" id="PF00226">
    <property type="entry name" value="DnaJ"/>
    <property type="match status" value="1"/>
</dbReference>
<dbReference type="Proteomes" id="UP000308092">
    <property type="component" value="Unassembled WGS sequence"/>
</dbReference>
<dbReference type="CDD" id="cd06257">
    <property type="entry name" value="DnaJ"/>
    <property type="match status" value="1"/>
</dbReference>
<dbReference type="PROSITE" id="PS50076">
    <property type="entry name" value="DNAJ_2"/>
    <property type="match status" value="1"/>
</dbReference>
<name>A0A4S3JMD2_9EURO</name>
<evidence type="ECO:0000313" key="4">
    <source>
        <dbReference type="EMBL" id="THC94461.1"/>
    </source>
</evidence>
<dbReference type="PROSITE" id="PS00636">
    <property type="entry name" value="DNAJ_1"/>
    <property type="match status" value="1"/>
</dbReference>
<evidence type="ECO:0000313" key="5">
    <source>
        <dbReference type="Proteomes" id="UP000308092"/>
    </source>
</evidence>
<evidence type="ECO:0000256" key="2">
    <source>
        <dbReference type="SAM" id="Phobius"/>
    </source>
</evidence>
<dbReference type="SMART" id="SM00271">
    <property type="entry name" value="DnaJ"/>
    <property type="match status" value="1"/>
</dbReference>
<comment type="caution">
    <text evidence="4">The sequence shown here is derived from an EMBL/GenBank/DDBJ whole genome shotgun (WGS) entry which is preliminary data.</text>
</comment>
<protein>
    <recommendedName>
        <fullName evidence="3">J domain-containing protein</fullName>
    </recommendedName>
</protein>
<dbReference type="PANTHER" id="PTHR44873:SF1">
    <property type="entry name" value="DNAJ HOMOLOG SUBFAMILY C MEMBER 30, MITOCHONDRIAL"/>
    <property type="match status" value="1"/>
</dbReference>
<keyword evidence="2" id="KW-0472">Membrane</keyword>
<dbReference type="InterPro" id="IPR018253">
    <property type="entry name" value="DnaJ_domain_CS"/>
</dbReference>
<dbReference type="InterPro" id="IPR001623">
    <property type="entry name" value="DnaJ_domain"/>
</dbReference>
<accession>A0A4S3JMD2</accession>
<dbReference type="InterPro" id="IPR053025">
    <property type="entry name" value="Mito_ATP_Synthase-Asso"/>
</dbReference>
<organism evidence="4 5">
    <name type="scientific">Aspergillus tanneri</name>
    <dbReference type="NCBI Taxonomy" id="1220188"/>
    <lineage>
        <taxon>Eukaryota</taxon>
        <taxon>Fungi</taxon>
        <taxon>Dikarya</taxon>
        <taxon>Ascomycota</taxon>
        <taxon>Pezizomycotina</taxon>
        <taxon>Eurotiomycetes</taxon>
        <taxon>Eurotiomycetidae</taxon>
        <taxon>Eurotiales</taxon>
        <taxon>Aspergillaceae</taxon>
        <taxon>Aspergillus</taxon>
        <taxon>Aspergillus subgen. Circumdati</taxon>
    </lineage>
</organism>
<feature type="compositionally biased region" description="Polar residues" evidence="1">
    <location>
        <begin position="132"/>
        <end position="148"/>
    </location>
</feature>
<evidence type="ECO:0000256" key="1">
    <source>
        <dbReference type="SAM" id="MobiDB-lite"/>
    </source>
</evidence>
<dbReference type="SUPFAM" id="SSF46565">
    <property type="entry name" value="Chaperone J-domain"/>
    <property type="match status" value="1"/>
</dbReference>
<proteinExistence type="predicted"/>
<gene>
    <name evidence="4" type="ORF">EYZ11_006064</name>
</gene>
<dbReference type="InterPro" id="IPR036869">
    <property type="entry name" value="J_dom_sf"/>
</dbReference>
<dbReference type="STRING" id="1220188.A0A4S3JMD2"/>
<evidence type="ECO:0000259" key="3">
    <source>
        <dbReference type="PROSITE" id="PS50076"/>
    </source>
</evidence>
<keyword evidence="2" id="KW-0812">Transmembrane</keyword>
<dbReference type="Gene3D" id="1.10.287.110">
    <property type="entry name" value="DnaJ domain"/>
    <property type="match status" value="1"/>
</dbReference>
<feature type="compositionally biased region" description="Low complexity" evidence="1">
    <location>
        <begin position="186"/>
        <end position="197"/>
    </location>
</feature>
<feature type="region of interest" description="Disordered" evidence="1">
    <location>
        <begin position="117"/>
        <end position="207"/>
    </location>
</feature>
<dbReference type="PRINTS" id="PR00625">
    <property type="entry name" value="JDOMAIN"/>
</dbReference>
<feature type="domain" description="J" evidence="3">
    <location>
        <begin position="44"/>
        <end position="109"/>
    </location>
</feature>
<feature type="transmembrane region" description="Helical" evidence="2">
    <location>
        <begin position="254"/>
        <end position="275"/>
    </location>
</feature>
<sequence>MPFPRVRTLPRLPIVHTACRHLPPSTVTFSTTTSTRYGASREPNYYEILGVPVTASTAEIKKQFYSLSLRHHPDRNRDDPTASSRFAHISSAYNVLGNHTKRASYDRDHGILAHHMSSTHSTANPGQHPMGSYSSHGANLHNKGTSYAGSRPASGLSKRQGAFRGPPPSFYAHGGYGNRKHPPGTSSSSAGRGAGASTHNDDPTSFIDRNSIYHFNARGHYRTQTAEDARRQERRSRAMDSTFNERHIGSSGDFIMRFTVVCSILIVAAAMTGMFHSSEERTSKASKTSSRRKEE</sequence>
<dbReference type="PANTHER" id="PTHR44873">
    <property type="entry name" value="DNAJ HOMOLOG SUBFAMILY C MEMBER 30, MITOCHONDRIAL"/>
    <property type="match status" value="1"/>
</dbReference>
<feature type="region of interest" description="Disordered" evidence="1">
    <location>
        <begin position="276"/>
        <end position="295"/>
    </location>
</feature>
<dbReference type="AlphaFoldDB" id="A0A4S3JMD2"/>